<sequence>MSEQPQSMKQSEGTSFYTVSGSGKLYGLENQLVHMLAEANQTNQLFELALIRGGERSLFPAALS</sequence>
<gene>
    <name evidence="1" type="ORF">BsIDN1_04540</name>
</gene>
<dbReference type="Gene3D" id="2.60.120.10">
    <property type="entry name" value="Jelly Rolls"/>
    <property type="match status" value="1"/>
</dbReference>
<dbReference type="Proteomes" id="UP000464658">
    <property type="component" value="Chromosome"/>
</dbReference>
<dbReference type="InterPro" id="IPR014710">
    <property type="entry name" value="RmlC-like_jellyroll"/>
</dbReference>
<reference evidence="1 2" key="1">
    <citation type="submission" date="2019-12" db="EMBL/GenBank/DDBJ databases">
        <title>Full genome sequence of a Bacillus safensis strain isolated from commercially available natto in Indonesia.</title>
        <authorList>
            <person name="Yoshida M."/>
            <person name="Uomi M."/>
            <person name="Waturangi D."/>
            <person name="Ekaputri J.J."/>
            <person name="Setiamarga D.H.E."/>
        </authorList>
    </citation>
    <scope>NUCLEOTIDE SEQUENCE [LARGE SCALE GENOMIC DNA]</scope>
    <source>
        <strain evidence="1 2">IDN1</strain>
    </source>
</reference>
<organism evidence="1 2">
    <name type="scientific">Bacillus safensis</name>
    <dbReference type="NCBI Taxonomy" id="561879"/>
    <lineage>
        <taxon>Bacteria</taxon>
        <taxon>Bacillati</taxon>
        <taxon>Bacillota</taxon>
        <taxon>Bacilli</taxon>
        <taxon>Bacillales</taxon>
        <taxon>Bacillaceae</taxon>
        <taxon>Bacillus</taxon>
    </lineage>
</organism>
<protein>
    <submittedName>
        <fullName evidence="1">Uncharacterized protein</fullName>
    </submittedName>
</protein>
<evidence type="ECO:0000313" key="2">
    <source>
        <dbReference type="Proteomes" id="UP000464658"/>
    </source>
</evidence>
<proteinExistence type="predicted"/>
<dbReference type="EMBL" id="AP021906">
    <property type="protein sequence ID" value="BBP86836.1"/>
    <property type="molecule type" value="Genomic_DNA"/>
</dbReference>
<name>A0A5S9M5P3_BACIA</name>
<accession>A0A5S9M5P3</accession>
<dbReference type="AlphaFoldDB" id="A0A5S9M5P3"/>
<evidence type="ECO:0000313" key="1">
    <source>
        <dbReference type="EMBL" id="BBP86836.1"/>
    </source>
</evidence>